<keyword evidence="3" id="KW-1185">Reference proteome</keyword>
<dbReference type="GeneID" id="54779593"/>
<dbReference type="OMA" id="TWVKDWY"/>
<sequence>MFSHSQSQTPIPAGNYHEKLAETVTWVKDWYVPVLSSNNENNMANSMRLMGWFKTNMSHKQVTDLTINDNDVLDLNQFPYQQSETVAEKVEAVEDTTSGLDKSELHNALSLDKDEGQISGLG</sequence>
<dbReference type="OrthoDB" id="4008139at2759"/>
<evidence type="ECO:0000313" key="2">
    <source>
        <dbReference type="EMBL" id="KAA8906779.1"/>
    </source>
</evidence>
<feature type="compositionally biased region" description="Basic and acidic residues" evidence="1">
    <location>
        <begin position="101"/>
        <end position="116"/>
    </location>
</feature>
<comment type="caution">
    <text evidence="2">The sequence shown here is derived from an EMBL/GenBank/DDBJ whole genome shotgun (WGS) entry which is preliminary data.</text>
</comment>
<gene>
    <name evidence="2" type="ORF">DIURU_000940</name>
</gene>
<dbReference type="EMBL" id="SWFT01000031">
    <property type="protein sequence ID" value="KAA8906779.1"/>
    <property type="molecule type" value="Genomic_DNA"/>
</dbReference>
<dbReference type="RefSeq" id="XP_034014293.1">
    <property type="nucleotide sequence ID" value="XM_034159244.1"/>
</dbReference>
<feature type="region of interest" description="Disordered" evidence="1">
    <location>
        <begin position="94"/>
        <end position="122"/>
    </location>
</feature>
<dbReference type="VEuPathDB" id="FungiDB:DIURU_000940"/>
<name>A0A642UWC0_DIURU</name>
<dbReference type="AlphaFoldDB" id="A0A642UWC0"/>
<protein>
    <submittedName>
        <fullName evidence="2">Uncharacterized protein</fullName>
    </submittedName>
</protein>
<dbReference type="Proteomes" id="UP000449547">
    <property type="component" value="Unassembled WGS sequence"/>
</dbReference>
<proteinExistence type="predicted"/>
<organism evidence="2 3">
    <name type="scientific">Diutina rugosa</name>
    <name type="common">Yeast</name>
    <name type="synonym">Candida rugosa</name>
    <dbReference type="NCBI Taxonomy" id="5481"/>
    <lineage>
        <taxon>Eukaryota</taxon>
        <taxon>Fungi</taxon>
        <taxon>Dikarya</taxon>
        <taxon>Ascomycota</taxon>
        <taxon>Saccharomycotina</taxon>
        <taxon>Pichiomycetes</taxon>
        <taxon>Debaryomycetaceae</taxon>
        <taxon>Diutina</taxon>
    </lineage>
</organism>
<evidence type="ECO:0000313" key="3">
    <source>
        <dbReference type="Proteomes" id="UP000449547"/>
    </source>
</evidence>
<accession>A0A642UWC0</accession>
<reference evidence="2 3" key="1">
    <citation type="submission" date="2019-07" db="EMBL/GenBank/DDBJ databases">
        <title>Genome assembly of two rare yeast pathogens: Diutina rugosa and Trichomonascus ciferrii.</title>
        <authorList>
            <person name="Mixao V."/>
            <person name="Saus E."/>
            <person name="Hansen A."/>
            <person name="Lass-Flor C."/>
            <person name="Gabaldon T."/>
        </authorList>
    </citation>
    <scope>NUCLEOTIDE SEQUENCE [LARGE SCALE GENOMIC DNA]</scope>
    <source>
        <strain evidence="2 3">CBS 613</strain>
    </source>
</reference>
<evidence type="ECO:0000256" key="1">
    <source>
        <dbReference type="SAM" id="MobiDB-lite"/>
    </source>
</evidence>